<dbReference type="OrthoDB" id="268440at2"/>
<feature type="compositionally biased region" description="Basic residues" evidence="1">
    <location>
        <begin position="289"/>
        <end position="307"/>
    </location>
</feature>
<dbReference type="HOGENOM" id="CLU_731272_0_0_0"/>
<keyword evidence="3" id="KW-1185">Reference proteome</keyword>
<name>F0SP38_RUBBR</name>
<dbReference type="GO" id="GO:0003824">
    <property type="term" value="F:catalytic activity"/>
    <property type="evidence" value="ECO:0007669"/>
    <property type="project" value="InterPro"/>
</dbReference>
<dbReference type="STRING" id="756272.Plabr_3544"/>
<proteinExistence type="predicted"/>
<dbReference type="Gene3D" id="1.10.340.30">
    <property type="entry name" value="Hypothetical protein, domain 2"/>
    <property type="match status" value="1"/>
</dbReference>
<dbReference type="EMBL" id="CP002546">
    <property type="protein sequence ID" value="ADY61141.1"/>
    <property type="molecule type" value="Genomic_DNA"/>
</dbReference>
<dbReference type="Gene3D" id="1.10.1670.10">
    <property type="entry name" value="Helix-hairpin-Helix base-excision DNA repair enzymes (C-terminal)"/>
    <property type="match status" value="1"/>
</dbReference>
<evidence type="ECO:0000313" key="2">
    <source>
        <dbReference type="EMBL" id="ADY61141.1"/>
    </source>
</evidence>
<evidence type="ECO:0000256" key="1">
    <source>
        <dbReference type="SAM" id="MobiDB-lite"/>
    </source>
</evidence>
<dbReference type="KEGG" id="pbs:Plabr_3544"/>
<protein>
    <submittedName>
        <fullName evidence="2">Uncharacterized protein</fullName>
    </submittedName>
</protein>
<feature type="region of interest" description="Disordered" evidence="1">
    <location>
        <begin position="235"/>
        <end position="307"/>
    </location>
</feature>
<dbReference type="RefSeq" id="WP_013629860.1">
    <property type="nucleotide sequence ID" value="NC_015174.1"/>
</dbReference>
<dbReference type="AlphaFoldDB" id="F0SP38"/>
<sequence>MVTARVKASDRTKACQQLVPALKKKYGKAPSFDHDVLNTLLFGICLENTVFEQAEEGLETVQRSFFDYNEARVSSITELQDILSDLPEADWKALRIRESLQSIFEERYSYEIEDLKKKGLDAADKYLRGISSLSSFVVNHTLLEAVGAHVFPIDENMYKAALWLGLLESDTEFEQASDQFKSAIRKADVPLTYYLLKSLASDPEYKPIFAEQNEELSDNALDNLQKASVRLKDVLAGKVTPSKPKAKSKDSSASGKATKKSSSTSSSKKKDSSSKSSADEEPAVDKAAKKSAKKTTKKKTTKKSSKK</sequence>
<dbReference type="SUPFAM" id="SSF48150">
    <property type="entry name" value="DNA-glycosylase"/>
    <property type="match status" value="1"/>
</dbReference>
<dbReference type="InterPro" id="IPR011257">
    <property type="entry name" value="DNA_glycosylase"/>
</dbReference>
<dbReference type="Proteomes" id="UP000006860">
    <property type="component" value="Chromosome"/>
</dbReference>
<gene>
    <name evidence="2" type="ordered locus">Plabr_3544</name>
</gene>
<dbReference type="InterPro" id="IPR023170">
    <property type="entry name" value="HhH_base_excis_C"/>
</dbReference>
<feature type="compositionally biased region" description="Low complexity" evidence="1">
    <location>
        <begin position="251"/>
        <end position="266"/>
    </location>
</feature>
<organism evidence="2 3">
    <name type="scientific">Rubinisphaera brasiliensis (strain ATCC 49424 / DSM 5305 / JCM 21570 / IAM 15109 / NBRC 103401 / IFAM 1448)</name>
    <name type="common">Planctomyces brasiliensis</name>
    <dbReference type="NCBI Taxonomy" id="756272"/>
    <lineage>
        <taxon>Bacteria</taxon>
        <taxon>Pseudomonadati</taxon>
        <taxon>Planctomycetota</taxon>
        <taxon>Planctomycetia</taxon>
        <taxon>Planctomycetales</taxon>
        <taxon>Planctomycetaceae</taxon>
        <taxon>Rubinisphaera</taxon>
    </lineage>
</organism>
<reference evidence="3" key="1">
    <citation type="submission" date="2011-02" db="EMBL/GenBank/DDBJ databases">
        <title>The complete genome of Planctomyces brasiliensis DSM 5305.</title>
        <authorList>
            <person name="Lucas S."/>
            <person name="Copeland A."/>
            <person name="Lapidus A."/>
            <person name="Bruce D."/>
            <person name="Goodwin L."/>
            <person name="Pitluck S."/>
            <person name="Kyrpides N."/>
            <person name="Mavromatis K."/>
            <person name="Pagani I."/>
            <person name="Ivanova N."/>
            <person name="Ovchinnikova G."/>
            <person name="Lu M."/>
            <person name="Detter J.C."/>
            <person name="Han C."/>
            <person name="Land M."/>
            <person name="Hauser L."/>
            <person name="Markowitz V."/>
            <person name="Cheng J.-F."/>
            <person name="Hugenholtz P."/>
            <person name="Woyke T."/>
            <person name="Wu D."/>
            <person name="Tindall B."/>
            <person name="Pomrenke H.G."/>
            <person name="Brambilla E."/>
            <person name="Klenk H.-P."/>
            <person name="Eisen J.A."/>
        </authorList>
    </citation>
    <scope>NUCLEOTIDE SEQUENCE [LARGE SCALE GENOMIC DNA]</scope>
    <source>
        <strain evidence="3">ATCC 49424 / DSM 5305 / JCM 21570 / NBRC 103401 / IFAM 1448</strain>
    </source>
</reference>
<accession>F0SP38</accession>
<evidence type="ECO:0000313" key="3">
    <source>
        <dbReference type="Proteomes" id="UP000006860"/>
    </source>
</evidence>
<dbReference type="GO" id="GO:0006281">
    <property type="term" value="P:DNA repair"/>
    <property type="evidence" value="ECO:0007669"/>
    <property type="project" value="InterPro"/>
</dbReference>
<dbReference type="eggNOG" id="COG0177">
    <property type="taxonomic scope" value="Bacteria"/>
</dbReference>